<dbReference type="STRING" id="257708.RGI145_09980"/>
<dbReference type="HAMAP" id="MF_00489">
    <property type="entry name" value="UPF0178"/>
    <property type="match status" value="1"/>
</dbReference>
<organism evidence="3 4">
    <name type="scientific">Roseomonas gilardii</name>
    <dbReference type="NCBI Taxonomy" id="257708"/>
    <lineage>
        <taxon>Bacteria</taxon>
        <taxon>Pseudomonadati</taxon>
        <taxon>Pseudomonadota</taxon>
        <taxon>Alphaproteobacteria</taxon>
        <taxon>Acetobacterales</taxon>
        <taxon>Roseomonadaceae</taxon>
        <taxon>Roseomonas</taxon>
    </lineage>
</organism>
<dbReference type="PANTHER" id="PTHR35146">
    <property type="entry name" value="UPF0178 PROTEIN YAII"/>
    <property type="match status" value="1"/>
</dbReference>
<dbReference type="InterPro" id="IPR003791">
    <property type="entry name" value="UPF0178"/>
</dbReference>
<dbReference type="eggNOG" id="COG1671">
    <property type="taxonomic scope" value="Bacteria"/>
</dbReference>
<dbReference type="PANTHER" id="PTHR35146:SF1">
    <property type="entry name" value="UPF0178 PROTEIN YAII"/>
    <property type="match status" value="1"/>
</dbReference>
<comment type="similarity">
    <text evidence="1 2">Belongs to the UPF0178 family.</text>
</comment>
<dbReference type="Pfam" id="PF02639">
    <property type="entry name" value="DUF188"/>
    <property type="match status" value="1"/>
</dbReference>
<dbReference type="EMBL" id="CP015583">
    <property type="protein sequence ID" value="APT57376.1"/>
    <property type="molecule type" value="Genomic_DNA"/>
</dbReference>
<sequence length="167" mass="17960">MEARPEIFVDGDACPVRDEVFRTAARLGLVTHVVSNGARGVRLPESPDIRRVIVEAGADVADDWIAEHIRPGDVCVTADIPLASRCLKAGARAVAPSGTVWNEDNIGQALAGREVSRHLRELGVETRGHGSFGAKQRSRFLQALDAEIQASLRGAAPKPTSWPDFFA</sequence>
<dbReference type="CDD" id="cd18720">
    <property type="entry name" value="PIN_YqxD-like"/>
    <property type="match status" value="1"/>
</dbReference>
<evidence type="ECO:0000256" key="1">
    <source>
        <dbReference type="ARBA" id="ARBA00008522"/>
    </source>
</evidence>
<dbReference type="AlphaFoldDB" id="A0A1L7AF20"/>
<dbReference type="KEGG" id="rgi:RGI145_09980"/>
<gene>
    <name evidence="3" type="ORF">RGI145_09980</name>
</gene>
<protein>
    <recommendedName>
        <fullName evidence="2">UPF0178 protein RGI145_09980</fullName>
    </recommendedName>
</protein>
<reference evidence="3 4" key="1">
    <citation type="submission" date="2016-05" db="EMBL/GenBank/DDBJ databases">
        <title>Complete Genome and Methylome Analysis of Psychrotrophic Bacterial Isolates from Antarctic Lake Untersee.</title>
        <authorList>
            <person name="Fomenkov A."/>
            <person name="Akimov V.N."/>
            <person name="Vasilyeva L.V."/>
            <person name="Andersen D."/>
            <person name="Vincze T."/>
            <person name="Roberts R.J."/>
        </authorList>
    </citation>
    <scope>NUCLEOTIDE SEQUENCE [LARGE SCALE GENOMIC DNA]</scope>
    <source>
        <strain evidence="3 4">U14-5</strain>
    </source>
</reference>
<dbReference type="Proteomes" id="UP000185494">
    <property type="component" value="Chromosome 1"/>
</dbReference>
<proteinExistence type="inferred from homology"/>
<evidence type="ECO:0000313" key="3">
    <source>
        <dbReference type="EMBL" id="APT57376.1"/>
    </source>
</evidence>
<evidence type="ECO:0000256" key="2">
    <source>
        <dbReference type="HAMAP-Rule" id="MF_00489"/>
    </source>
</evidence>
<dbReference type="RefSeq" id="WP_075798222.1">
    <property type="nucleotide sequence ID" value="NZ_CP015583.1"/>
</dbReference>
<dbReference type="NCBIfam" id="NF001095">
    <property type="entry name" value="PRK00124.1"/>
    <property type="match status" value="1"/>
</dbReference>
<accession>A0A1L7AF20</accession>
<evidence type="ECO:0000313" key="4">
    <source>
        <dbReference type="Proteomes" id="UP000185494"/>
    </source>
</evidence>
<name>A0A1L7AF20_9PROT</name>